<evidence type="ECO:0000313" key="2">
    <source>
        <dbReference type="EMBL" id="MDQ0359989.1"/>
    </source>
</evidence>
<reference evidence="2 3" key="1">
    <citation type="submission" date="2023-07" db="EMBL/GenBank/DDBJ databases">
        <title>Genomic Encyclopedia of Type Strains, Phase IV (KMG-IV): sequencing the most valuable type-strain genomes for metagenomic binning, comparative biology and taxonomic classification.</title>
        <authorList>
            <person name="Goeker M."/>
        </authorList>
    </citation>
    <scope>NUCLEOTIDE SEQUENCE [LARGE SCALE GENOMIC DNA]</scope>
    <source>
        <strain evidence="2 3">DSM 16784</strain>
    </source>
</reference>
<dbReference type="Proteomes" id="UP001230220">
    <property type="component" value="Unassembled WGS sequence"/>
</dbReference>
<dbReference type="RefSeq" id="WP_307405554.1">
    <property type="nucleotide sequence ID" value="NZ_JAUSUR010000001.1"/>
</dbReference>
<name>A0ABU0DZQ1_9FIRM</name>
<proteinExistence type="predicted"/>
<feature type="transmembrane region" description="Helical" evidence="1">
    <location>
        <begin position="43"/>
        <end position="61"/>
    </location>
</feature>
<evidence type="ECO:0000313" key="3">
    <source>
        <dbReference type="Proteomes" id="UP001230220"/>
    </source>
</evidence>
<accession>A0ABU0DZQ1</accession>
<sequence>MAIIPRDSKSNSSEDKNLGLEVVVMIFAFVVLGNMFISPFIHAKLRIPFFVFIGLLCWYMLSPSNLNKGKLGYHRVLITVRYTLKKIEYRKRVKR</sequence>
<keyword evidence="1" id="KW-1133">Transmembrane helix</keyword>
<evidence type="ECO:0000256" key="1">
    <source>
        <dbReference type="SAM" id="Phobius"/>
    </source>
</evidence>
<gene>
    <name evidence="2" type="ORF">J2S15_000720</name>
</gene>
<dbReference type="EMBL" id="JAUSUR010000001">
    <property type="protein sequence ID" value="MDQ0359989.1"/>
    <property type="molecule type" value="Genomic_DNA"/>
</dbReference>
<keyword evidence="1" id="KW-0812">Transmembrane</keyword>
<keyword evidence="3" id="KW-1185">Reference proteome</keyword>
<keyword evidence="1" id="KW-0472">Membrane</keyword>
<feature type="transmembrane region" description="Helical" evidence="1">
    <location>
        <begin position="18"/>
        <end position="37"/>
    </location>
</feature>
<protein>
    <submittedName>
        <fullName evidence="2">Uncharacterized protein</fullName>
    </submittedName>
</protein>
<comment type="caution">
    <text evidence="2">The sequence shown here is derived from an EMBL/GenBank/DDBJ whole genome shotgun (WGS) entry which is preliminary data.</text>
</comment>
<organism evidence="2 3">
    <name type="scientific">Breznakia pachnodae</name>
    <dbReference type="NCBI Taxonomy" id="265178"/>
    <lineage>
        <taxon>Bacteria</taxon>
        <taxon>Bacillati</taxon>
        <taxon>Bacillota</taxon>
        <taxon>Erysipelotrichia</taxon>
        <taxon>Erysipelotrichales</taxon>
        <taxon>Erysipelotrichaceae</taxon>
        <taxon>Breznakia</taxon>
    </lineage>
</organism>